<comment type="function">
    <text evidence="2">May be involved in the metabolism of insect hormones and in the breakdown of synthetic insecticides.</text>
</comment>
<feature type="binding site" description="axial binding residue" evidence="14">
    <location>
        <position position="451"/>
    </location>
    <ligand>
        <name>heme</name>
        <dbReference type="ChEBI" id="CHEBI:30413"/>
    </ligand>
    <ligandPart>
        <name>Fe</name>
        <dbReference type="ChEBI" id="CHEBI:18248"/>
    </ligandPart>
</feature>
<evidence type="ECO:0000256" key="6">
    <source>
        <dbReference type="ARBA" id="ARBA00022617"/>
    </source>
</evidence>
<evidence type="ECO:0000256" key="16">
    <source>
        <dbReference type="SAM" id="Phobius"/>
    </source>
</evidence>
<evidence type="ECO:0000256" key="10">
    <source>
        <dbReference type="ARBA" id="ARBA00023002"/>
    </source>
</evidence>
<evidence type="ECO:0008006" key="19">
    <source>
        <dbReference type="Google" id="ProtNLM"/>
    </source>
</evidence>
<evidence type="ECO:0000313" key="17">
    <source>
        <dbReference type="EMBL" id="CAG9806628.1"/>
    </source>
</evidence>
<feature type="transmembrane region" description="Helical" evidence="16">
    <location>
        <begin position="6"/>
        <end position="21"/>
    </location>
</feature>
<evidence type="ECO:0000256" key="12">
    <source>
        <dbReference type="ARBA" id="ARBA00023033"/>
    </source>
</evidence>
<dbReference type="EMBL" id="OU895879">
    <property type="protein sequence ID" value="CAG9806628.1"/>
    <property type="molecule type" value="Genomic_DNA"/>
</dbReference>
<reference evidence="17" key="1">
    <citation type="submission" date="2022-01" db="EMBL/GenBank/DDBJ databases">
        <authorList>
            <person name="King R."/>
        </authorList>
    </citation>
    <scope>NUCLEOTIDE SEQUENCE</scope>
</reference>
<evidence type="ECO:0000256" key="15">
    <source>
        <dbReference type="SAM" id="Coils"/>
    </source>
</evidence>
<organism evidence="17 18">
    <name type="scientific">Chironomus riparius</name>
    <dbReference type="NCBI Taxonomy" id="315576"/>
    <lineage>
        <taxon>Eukaryota</taxon>
        <taxon>Metazoa</taxon>
        <taxon>Ecdysozoa</taxon>
        <taxon>Arthropoda</taxon>
        <taxon>Hexapoda</taxon>
        <taxon>Insecta</taxon>
        <taxon>Pterygota</taxon>
        <taxon>Neoptera</taxon>
        <taxon>Endopterygota</taxon>
        <taxon>Diptera</taxon>
        <taxon>Nematocera</taxon>
        <taxon>Chironomoidea</taxon>
        <taxon>Chironomidae</taxon>
        <taxon>Chironominae</taxon>
        <taxon>Chironomus</taxon>
    </lineage>
</organism>
<gene>
    <name evidence="17" type="ORF">CHIRRI_LOCUS9483</name>
</gene>
<keyword evidence="12" id="KW-0503">Monooxygenase</keyword>
<dbReference type="GO" id="GO:0004497">
    <property type="term" value="F:monooxygenase activity"/>
    <property type="evidence" value="ECO:0007669"/>
    <property type="project" value="UniProtKB-KW"/>
</dbReference>
<dbReference type="InterPro" id="IPR001128">
    <property type="entry name" value="Cyt_P450"/>
</dbReference>
<evidence type="ECO:0000256" key="3">
    <source>
        <dbReference type="ARBA" id="ARBA00004174"/>
    </source>
</evidence>
<evidence type="ECO:0000313" key="18">
    <source>
        <dbReference type="Proteomes" id="UP001153620"/>
    </source>
</evidence>
<evidence type="ECO:0000256" key="8">
    <source>
        <dbReference type="ARBA" id="ARBA00022824"/>
    </source>
</evidence>
<evidence type="ECO:0000256" key="7">
    <source>
        <dbReference type="ARBA" id="ARBA00022723"/>
    </source>
</evidence>
<dbReference type="PRINTS" id="PR00385">
    <property type="entry name" value="P450"/>
</dbReference>
<dbReference type="SUPFAM" id="SSF48264">
    <property type="entry name" value="Cytochrome P450"/>
    <property type="match status" value="1"/>
</dbReference>
<keyword evidence="10" id="KW-0560">Oxidoreductase</keyword>
<evidence type="ECO:0000256" key="1">
    <source>
        <dbReference type="ARBA" id="ARBA00001971"/>
    </source>
</evidence>
<dbReference type="OrthoDB" id="1470350at2759"/>
<dbReference type="PANTHER" id="PTHR24291:SF189">
    <property type="entry name" value="CYTOCHROME P450 4C3-RELATED"/>
    <property type="match status" value="1"/>
</dbReference>
<evidence type="ECO:0000256" key="4">
    <source>
        <dbReference type="ARBA" id="ARBA00004406"/>
    </source>
</evidence>
<dbReference type="PANTHER" id="PTHR24291">
    <property type="entry name" value="CYTOCHROME P450 FAMILY 4"/>
    <property type="match status" value="1"/>
</dbReference>
<sequence>MVVAEVFVFIVTFLIINYFWKQRRFLYLASKIPKSNFDFSLSGILKLFTADSKELFEMSYESFKNSIGTVKTWMGPVLLIIVGNPEDAKIVLTSKDCIEKPNFMKFFGAPESILFGDYGPWHAHRKILNPYFNAQGVKALIPLFNKKTRIFMDVVKEMEGKEEFNIFYYLTSLALETITKVMDFDVNILNLEKVEREGYIHNLREFFKAVSLRIFKTWLHPEIIYQKTQTFKDEQGAMNKSAMKFTREIINNARKKINDVENNNFSHLNNNNNYADAKECVQKNFMNDLINNKLEDKEIFDEVKTILVAAQDTTANSSSSVLLLLAMHKDIQDKVVAELHQIFGKSLDAPFIDQEQLNQLQYMDLVINEAMRLMPVVPIVFRKVNNEVTLSDGCILPKGGNIIIPIYKIHHSKDIWGNDAEQFRPDRFEKENLEKIHPYAFMPFTKGPRMCLGYRYAMTLMKIQLVNFLMRYEVDTSLKFEELEYELNTTLNVCQGYMISIKKRQT</sequence>
<reference evidence="17" key="2">
    <citation type="submission" date="2022-10" db="EMBL/GenBank/DDBJ databases">
        <authorList>
            <consortium name="ENA_rothamsted_submissions"/>
            <consortium name="culmorum"/>
            <person name="King R."/>
        </authorList>
    </citation>
    <scope>NUCLEOTIDE SEQUENCE</scope>
</reference>
<comment type="cofactor">
    <cofactor evidence="1 14">
        <name>heme</name>
        <dbReference type="ChEBI" id="CHEBI:30413"/>
    </cofactor>
</comment>
<dbReference type="GO" id="GO:0005789">
    <property type="term" value="C:endoplasmic reticulum membrane"/>
    <property type="evidence" value="ECO:0007669"/>
    <property type="project" value="UniProtKB-SubCell"/>
</dbReference>
<accession>A0A9N9WRW7</accession>
<keyword evidence="13 16" id="KW-0472">Membrane</keyword>
<dbReference type="AlphaFoldDB" id="A0A9N9WRW7"/>
<dbReference type="GO" id="GO:0020037">
    <property type="term" value="F:heme binding"/>
    <property type="evidence" value="ECO:0007669"/>
    <property type="project" value="InterPro"/>
</dbReference>
<dbReference type="PRINTS" id="PR00463">
    <property type="entry name" value="EP450I"/>
</dbReference>
<keyword evidence="15" id="KW-0175">Coiled coil</keyword>
<dbReference type="GO" id="GO:0005506">
    <property type="term" value="F:iron ion binding"/>
    <property type="evidence" value="ECO:0007669"/>
    <property type="project" value="InterPro"/>
</dbReference>
<evidence type="ECO:0000256" key="14">
    <source>
        <dbReference type="PIRSR" id="PIRSR602401-1"/>
    </source>
</evidence>
<evidence type="ECO:0000256" key="13">
    <source>
        <dbReference type="ARBA" id="ARBA00023136"/>
    </source>
</evidence>
<evidence type="ECO:0000256" key="11">
    <source>
        <dbReference type="ARBA" id="ARBA00023004"/>
    </source>
</evidence>
<keyword evidence="7 14" id="KW-0479">Metal-binding</keyword>
<evidence type="ECO:0000256" key="2">
    <source>
        <dbReference type="ARBA" id="ARBA00003690"/>
    </source>
</evidence>
<dbReference type="InterPro" id="IPR036396">
    <property type="entry name" value="Cyt_P450_sf"/>
</dbReference>
<dbReference type="Gene3D" id="1.10.630.10">
    <property type="entry name" value="Cytochrome P450"/>
    <property type="match status" value="1"/>
</dbReference>
<dbReference type="GO" id="GO:0016705">
    <property type="term" value="F:oxidoreductase activity, acting on paired donors, with incorporation or reduction of molecular oxygen"/>
    <property type="evidence" value="ECO:0007669"/>
    <property type="project" value="InterPro"/>
</dbReference>
<evidence type="ECO:0000256" key="5">
    <source>
        <dbReference type="ARBA" id="ARBA00010617"/>
    </source>
</evidence>
<comment type="subcellular location">
    <subcellularLocation>
        <location evidence="4">Endoplasmic reticulum membrane</location>
        <topology evidence="4">Peripheral membrane protein</topology>
    </subcellularLocation>
    <subcellularLocation>
        <location evidence="3">Microsome membrane</location>
        <topology evidence="3">Peripheral membrane protein</topology>
    </subcellularLocation>
</comment>
<evidence type="ECO:0000256" key="9">
    <source>
        <dbReference type="ARBA" id="ARBA00022848"/>
    </source>
</evidence>
<dbReference type="Pfam" id="PF00067">
    <property type="entry name" value="p450"/>
    <property type="match status" value="1"/>
</dbReference>
<keyword evidence="16" id="KW-1133">Transmembrane helix</keyword>
<dbReference type="InterPro" id="IPR050196">
    <property type="entry name" value="Cytochrome_P450_Monoox"/>
</dbReference>
<feature type="coiled-coil region" evidence="15">
    <location>
        <begin position="243"/>
        <end position="270"/>
    </location>
</feature>
<keyword evidence="16" id="KW-0812">Transmembrane</keyword>
<proteinExistence type="inferred from homology"/>
<keyword evidence="6 14" id="KW-0349">Heme</keyword>
<dbReference type="InterPro" id="IPR002401">
    <property type="entry name" value="Cyt_P450_E_grp-I"/>
</dbReference>
<protein>
    <recommendedName>
        <fullName evidence="19">Cytochrome P450</fullName>
    </recommendedName>
</protein>
<comment type="similarity">
    <text evidence="5">Belongs to the cytochrome P450 family.</text>
</comment>
<keyword evidence="18" id="KW-1185">Reference proteome</keyword>
<keyword evidence="9" id="KW-0492">Microsome</keyword>
<keyword evidence="11 14" id="KW-0408">Iron</keyword>
<keyword evidence="8" id="KW-0256">Endoplasmic reticulum</keyword>
<dbReference type="Proteomes" id="UP001153620">
    <property type="component" value="Chromosome 3"/>
</dbReference>
<name>A0A9N9WRW7_9DIPT</name>